<sequence length="50" mass="5933">MMNRMRLALVVGQKGEFYEDANQQIREVLFSRQTSRSFARYVTVSIVRSY</sequence>
<gene>
    <name evidence="1" type="ORF">VIBNISOn1_1530024</name>
</gene>
<reference evidence="1 2" key="1">
    <citation type="journal article" date="2013" name="ISME J.">
        <title>Comparative genomics of pathogenic lineages of Vibrio nigripulchritudo identifies virulence-associated traits.</title>
        <authorList>
            <person name="Goudenege D."/>
            <person name="Labreuche Y."/>
            <person name="Krin E."/>
            <person name="Ansquer D."/>
            <person name="Mangenot S."/>
            <person name="Calteau A."/>
            <person name="Medigue C."/>
            <person name="Mazel D."/>
            <person name="Polz M.F."/>
            <person name="Le Roux F."/>
        </authorList>
    </citation>
    <scope>NUCLEOTIDE SEQUENCE [LARGE SCALE GENOMIC DNA]</scope>
    <source>
        <strain evidence="1 2">SOn1</strain>
    </source>
</reference>
<dbReference type="Proteomes" id="UP000018211">
    <property type="component" value="Unassembled WGS sequence"/>
</dbReference>
<accession>A0AAV2VLR7</accession>
<dbReference type="EMBL" id="CAOF01000061">
    <property type="protein sequence ID" value="CCO45570.1"/>
    <property type="molecule type" value="Genomic_DNA"/>
</dbReference>
<name>A0AAV2VLR7_9VIBR</name>
<protein>
    <submittedName>
        <fullName evidence="1">Uncharacterized protein</fullName>
    </submittedName>
</protein>
<organism evidence="1 2">
    <name type="scientific">Vibrio nigripulchritudo SOn1</name>
    <dbReference type="NCBI Taxonomy" id="1238450"/>
    <lineage>
        <taxon>Bacteria</taxon>
        <taxon>Pseudomonadati</taxon>
        <taxon>Pseudomonadota</taxon>
        <taxon>Gammaproteobacteria</taxon>
        <taxon>Vibrionales</taxon>
        <taxon>Vibrionaceae</taxon>
        <taxon>Vibrio</taxon>
    </lineage>
</organism>
<evidence type="ECO:0000313" key="1">
    <source>
        <dbReference type="EMBL" id="CCO45570.1"/>
    </source>
</evidence>
<evidence type="ECO:0000313" key="2">
    <source>
        <dbReference type="Proteomes" id="UP000018211"/>
    </source>
</evidence>
<comment type="caution">
    <text evidence="1">The sequence shown here is derived from an EMBL/GenBank/DDBJ whole genome shotgun (WGS) entry which is preliminary data.</text>
</comment>
<dbReference type="AlphaFoldDB" id="A0AAV2VLR7"/>
<proteinExistence type="predicted"/>